<dbReference type="Pfam" id="PF01734">
    <property type="entry name" value="Patatin"/>
    <property type="match status" value="1"/>
</dbReference>
<dbReference type="GO" id="GO:0006629">
    <property type="term" value="P:lipid metabolic process"/>
    <property type="evidence" value="ECO:0007669"/>
    <property type="project" value="UniProtKB-KW"/>
</dbReference>
<dbReference type="PANTHER" id="PTHR46394">
    <property type="entry name" value="ANNEXIN"/>
    <property type="match status" value="1"/>
</dbReference>
<reference evidence="3" key="1">
    <citation type="journal article" date="2020" name="Nature">
        <title>Giant virus diversity and host interactions through global metagenomics.</title>
        <authorList>
            <person name="Schulz F."/>
            <person name="Roux S."/>
            <person name="Paez-Espino D."/>
            <person name="Jungbluth S."/>
            <person name="Walsh D.A."/>
            <person name="Denef V.J."/>
            <person name="McMahon K.D."/>
            <person name="Konstantinidis K.T."/>
            <person name="Eloe-Fadrosh E.A."/>
            <person name="Kyrpides N.C."/>
            <person name="Woyke T."/>
        </authorList>
    </citation>
    <scope>NUCLEOTIDE SEQUENCE</scope>
    <source>
        <strain evidence="3">GVMAG-M-3300023179-27</strain>
    </source>
</reference>
<feature type="domain" description="PNPLA" evidence="2">
    <location>
        <begin position="27"/>
        <end position="206"/>
    </location>
</feature>
<dbReference type="InterPro" id="IPR002641">
    <property type="entry name" value="PNPLA_dom"/>
</dbReference>
<evidence type="ECO:0000313" key="3">
    <source>
        <dbReference type="EMBL" id="QHT25630.1"/>
    </source>
</evidence>
<protein>
    <recommendedName>
        <fullName evidence="2">PNPLA domain-containing protein</fullName>
    </recommendedName>
</protein>
<proteinExistence type="predicted"/>
<keyword evidence="1" id="KW-0443">Lipid metabolism</keyword>
<organism evidence="3">
    <name type="scientific">viral metagenome</name>
    <dbReference type="NCBI Taxonomy" id="1070528"/>
    <lineage>
        <taxon>unclassified sequences</taxon>
        <taxon>metagenomes</taxon>
        <taxon>organismal metagenomes</taxon>
    </lineage>
</organism>
<name>A0A6C0EAM9_9ZZZZ</name>
<evidence type="ECO:0000256" key="1">
    <source>
        <dbReference type="ARBA" id="ARBA00023098"/>
    </source>
</evidence>
<dbReference type="InterPro" id="IPR052580">
    <property type="entry name" value="Lipid_Hydrolase"/>
</dbReference>
<dbReference type="PANTHER" id="PTHR46394:SF1">
    <property type="entry name" value="PNPLA DOMAIN-CONTAINING PROTEIN"/>
    <property type="match status" value="1"/>
</dbReference>
<accession>A0A6C0EAM9</accession>
<dbReference type="EMBL" id="MN739773">
    <property type="protein sequence ID" value="QHT25630.1"/>
    <property type="molecule type" value="Genomic_DNA"/>
</dbReference>
<dbReference type="PROSITE" id="PS51635">
    <property type="entry name" value="PNPLA"/>
    <property type="match status" value="1"/>
</dbReference>
<evidence type="ECO:0000259" key="2">
    <source>
        <dbReference type="PROSITE" id="PS51635"/>
    </source>
</evidence>
<dbReference type="Gene3D" id="3.40.1090.10">
    <property type="entry name" value="Cytosolic phospholipase A2 catalytic domain"/>
    <property type="match status" value="1"/>
</dbReference>
<dbReference type="AlphaFoldDB" id="A0A6C0EAM9"/>
<sequence length="293" mass="32998">MSLNEMLDNELANILEKKKEVNNKSILVLSGGGIKGISQLGALKVLDEQNILKNIITFAGTSVGATICALLVVGYTPDELFEFITVFDLKKIKSEESDNIFKSYGLDDGKNINIILRNMFIKKKIDPDITFIELYKKTLKKLILTSSCINDKKVYYFSHETTPDMNVIKAIKMSISIPILFSPTIHEDKMFIDGACIDNYPIELFGNTLDSVVGIYVKSKSVENSKIHNIEDYLTNLIQCIFEGVITTSIKGYEKQTIKIDSDYIAINFDISKEDKSLLFLEGYTSAKKYFSN</sequence>
<dbReference type="InterPro" id="IPR016035">
    <property type="entry name" value="Acyl_Trfase/lysoPLipase"/>
</dbReference>
<dbReference type="SUPFAM" id="SSF52151">
    <property type="entry name" value="FabD/lysophospholipase-like"/>
    <property type="match status" value="1"/>
</dbReference>